<comment type="caution">
    <text evidence="1">The sequence shown here is derived from an EMBL/GenBank/DDBJ whole genome shotgun (WGS) entry which is preliminary data.</text>
</comment>
<sequence length="108" mass="12295">MYTEILKGNIDTIMLALISNEDMYGYDIAKLIKQKTDNSYQIGEGTLYPALKRLEDKNYLQSYWGSSDGGVKRKYYSITETGKNELLIRIDSWRKINNLINSCVGGGI</sequence>
<evidence type="ECO:0000313" key="1">
    <source>
        <dbReference type="EMBL" id="GKX68582.1"/>
    </source>
</evidence>
<dbReference type="EMBL" id="BROD01000001">
    <property type="protein sequence ID" value="GKX68582.1"/>
    <property type="molecule type" value="Genomic_DNA"/>
</dbReference>
<proteinExistence type="predicted"/>
<protein>
    <submittedName>
        <fullName evidence="1">PadR family transcriptional regulator</fullName>
    </submittedName>
</protein>
<organism evidence="1 2">
    <name type="scientific">Inconstantimicrobium mannanitabidum</name>
    <dbReference type="NCBI Taxonomy" id="1604901"/>
    <lineage>
        <taxon>Bacteria</taxon>
        <taxon>Bacillati</taxon>
        <taxon>Bacillota</taxon>
        <taxon>Clostridia</taxon>
        <taxon>Eubacteriales</taxon>
        <taxon>Clostridiaceae</taxon>
        <taxon>Inconstantimicrobium</taxon>
    </lineage>
</organism>
<gene>
    <name evidence="1" type="ORF">rsdtw13_38400</name>
</gene>
<reference evidence="1" key="1">
    <citation type="journal article" date="2025" name="Int. J. Syst. Evol. Microbiol.">
        <title>Inconstantimicrobium mannanitabidum sp. nov., a novel member of the family Clostridiaceae isolated from anoxic soil under the treatment of reductive soil disinfestation.</title>
        <authorList>
            <person name="Ueki A."/>
            <person name="Tonouchi A."/>
            <person name="Honma S."/>
            <person name="Kaku N."/>
            <person name="Ueki K."/>
        </authorList>
    </citation>
    <scope>NUCLEOTIDE SEQUENCE</scope>
    <source>
        <strain evidence="1">TW13</strain>
    </source>
</reference>
<dbReference type="Proteomes" id="UP001058074">
    <property type="component" value="Unassembled WGS sequence"/>
</dbReference>
<name>A0ACB5RHM1_9CLOT</name>
<evidence type="ECO:0000313" key="2">
    <source>
        <dbReference type="Proteomes" id="UP001058074"/>
    </source>
</evidence>
<accession>A0ACB5RHM1</accession>
<keyword evidence="2" id="KW-1185">Reference proteome</keyword>